<comment type="caution">
    <text evidence="1">The sequence shown here is derived from an EMBL/GenBank/DDBJ whole genome shotgun (WGS) entry which is preliminary data.</text>
</comment>
<dbReference type="EMBL" id="JACHXL010000003">
    <property type="protein sequence ID" value="MBB3107145.1"/>
    <property type="molecule type" value="Genomic_DNA"/>
</dbReference>
<keyword evidence="2" id="KW-1185">Reference proteome</keyword>
<gene>
    <name evidence="1" type="ORF">FHS24_001662</name>
</gene>
<protein>
    <submittedName>
        <fullName evidence="1">Uncharacterized protein (DUF2164 family)</fullName>
    </submittedName>
</protein>
<name>A0A839TGK8_9GAMM</name>
<reference evidence="1 2" key="1">
    <citation type="submission" date="2020-08" db="EMBL/GenBank/DDBJ databases">
        <title>Genomic Encyclopedia of Type Strains, Phase III (KMG-III): the genomes of soil and plant-associated and newly described type strains.</title>
        <authorList>
            <person name="Whitman W."/>
        </authorList>
    </citation>
    <scope>NUCLEOTIDE SEQUENCE [LARGE SCALE GENOMIC DNA]</scope>
    <source>
        <strain evidence="1 2">CECT 5885</strain>
    </source>
</reference>
<organism evidence="1 2">
    <name type="scientific">Psychrobacter luti</name>
    <dbReference type="NCBI Taxonomy" id="198481"/>
    <lineage>
        <taxon>Bacteria</taxon>
        <taxon>Pseudomonadati</taxon>
        <taxon>Pseudomonadota</taxon>
        <taxon>Gammaproteobacteria</taxon>
        <taxon>Moraxellales</taxon>
        <taxon>Moraxellaceae</taxon>
        <taxon>Psychrobacter</taxon>
    </lineage>
</organism>
<dbReference type="RefSeq" id="WP_183620539.1">
    <property type="nucleotide sequence ID" value="NZ_CAJHAH010000003.1"/>
</dbReference>
<proteinExistence type="predicted"/>
<dbReference type="Proteomes" id="UP000588111">
    <property type="component" value="Unassembled WGS sequence"/>
</dbReference>
<evidence type="ECO:0000313" key="1">
    <source>
        <dbReference type="EMBL" id="MBB3107145.1"/>
    </source>
</evidence>
<dbReference type="InterPro" id="IPR018680">
    <property type="entry name" value="DUF2164"/>
</dbReference>
<sequence>MSKDKLITLSDEAEEIVLDKLRDYMSAEFDVDIGNLPAKFLLDFIIETIGPHLYTQVIDDIEPWLYDRFTAVLEDMHSFKKD</sequence>
<dbReference type="Pfam" id="PF09932">
    <property type="entry name" value="DUF2164"/>
    <property type="match status" value="1"/>
</dbReference>
<accession>A0A839TGK8</accession>
<dbReference type="AlphaFoldDB" id="A0A839TGK8"/>
<evidence type="ECO:0000313" key="2">
    <source>
        <dbReference type="Proteomes" id="UP000588111"/>
    </source>
</evidence>